<reference evidence="3 4" key="2">
    <citation type="submission" date="2018-05" db="EMBL/GenBank/DDBJ databases">
        <authorList>
            <person name="Lanie J.A."/>
            <person name="Ng W.-L."/>
            <person name="Kazmierczak K.M."/>
            <person name="Andrzejewski T.M."/>
            <person name="Davidsen T.M."/>
            <person name="Wayne K.J."/>
            <person name="Tettelin H."/>
            <person name="Glass J.I."/>
            <person name="Rusch D."/>
            <person name="Podicherti R."/>
            <person name="Tsui H.-C.T."/>
            <person name="Winkler M.E."/>
        </authorList>
    </citation>
    <scope>NUCLEOTIDE SEQUENCE [LARGE SCALE GENOMIC DNA]</scope>
    <source>
        <strain evidence="3 4">YBY</strain>
    </source>
</reference>
<evidence type="ECO:0000259" key="2">
    <source>
        <dbReference type="Pfam" id="PF09718"/>
    </source>
</evidence>
<dbReference type="EMBL" id="QEXO01000004">
    <property type="protein sequence ID" value="PWE13073.1"/>
    <property type="molecule type" value="Genomic_DNA"/>
</dbReference>
<dbReference type="Pfam" id="PF24622">
    <property type="entry name" value="TMP_4"/>
    <property type="match status" value="1"/>
</dbReference>
<feature type="domain" description="Bacteriophage tail tape measure C-terminal" evidence="2">
    <location>
        <begin position="721"/>
        <end position="795"/>
    </location>
</feature>
<evidence type="ECO:0000313" key="3">
    <source>
        <dbReference type="EMBL" id="PWE13073.1"/>
    </source>
</evidence>
<proteinExistence type="predicted"/>
<evidence type="ECO:0000259" key="1">
    <source>
        <dbReference type="Pfam" id="PF06791"/>
    </source>
</evidence>
<reference evidence="3 4" key="1">
    <citation type="submission" date="2018-05" db="EMBL/GenBank/DDBJ databases">
        <title>Genome Sequence of an Efficient Indole-Degrading Bacterium, Alcaligenes sp.YBY.</title>
        <authorList>
            <person name="Yang B."/>
        </authorList>
    </citation>
    <scope>NUCLEOTIDE SEQUENCE [LARGE SCALE GENOMIC DNA]</scope>
    <source>
        <strain evidence="3 4">YBY</strain>
    </source>
</reference>
<protein>
    <submittedName>
        <fullName evidence="3">Phage tail tape measure protein</fullName>
    </submittedName>
</protein>
<dbReference type="AlphaFoldDB" id="A0A2U2BGC8"/>
<sequence>MEGQTIATARIDITANAEGVEAATAKAKASITSMSTDAQAQYQRLSGAEKRRVEALVRQADTVGMTRAQQIAYNATLKTGGPILDEITRKLNASEAAARKSAIEFNKYGISAGQYAAALRGTPAQITDIIVSLQGGQRPLTVLLQQGGQLKDMFGGIVPAARALSSTLMGMVNPATLSAGAVAALGVAWYQGSREMDGFRTHLTMTNGAIGLNLDQLSQMADGLDQLSGVTRGRAVQALTEIAKTGKIAGGQIGTIAEIAIRSNQVLGREMADVVDEFSRLAEEPAKFSAKLNEQYNYLTASIYEQIQALEEQGNKQAAAQLAQETYANVTKERLSEVEGSLGYIEQAWNAVAGAASKAWDNMKGLGRENTASDLIDAAQKQITRQVIAIESYRGAWAEMSRADVEQMKGITGTQRKELLSAIGQLGEARKSLAQLSAKKAGDDFTAMAKGQNAKEHKAAIEAQDRVNKLLDDAAPKAEKARKAIAQYHQELEKIRTANPDSDLLRPDSIAKVEKSIREKFKETGGKTKAYSNDAATRLLMTLREQEASLRAQAVGTEKLSAQKSRLAAFEQQIADIKTKKVLTADEKSILAAEVKLRTQMQVNVAVEQEAKAREALLKFQERAAQVSEQMATARANQNEQHQRVLDAFGLGDKAMERVEAQRSIYREFERYQRQLSRGADLGLIGQDRYREESDKIQAELQRRLAMEQSYYAEVDKLQSSWVLGAKQGLANYSDEAANAFRSVNGLATSSFKGMEDALVQFATTGKASFSDLANSIIQDMARIVIQQNITGPLAGAIGSLFNPLSGVSAHQNFSMGSLGGSGGFTPTSPLMPLSSGGYTGDGGKYEPRGIVHAGEGVLNQDEIRALGGESGFNELRRALRGPGHSLGGMAGSPRLPSITSSALPEINVNVHGAQGQPEVSARRNQNGGIDLDIMFKQLERRVAGGITSGQGAVGQAIERRYALTPKLG</sequence>
<comment type="caution">
    <text evidence="3">The sequence shown here is derived from an EMBL/GenBank/DDBJ whole genome shotgun (WGS) entry which is preliminary data.</text>
</comment>
<dbReference type="NCBIfam" id="TIGR01541">
    <property type="entry name" value="tape_meas_lam_C"/>
    <property type="match status" value="1"/>
</dbReference>
<dbReference type="InterPro" id="IPR009628">
    <property type="entry name" value="Phage_tape_measure_N"/>
</dbReference>
<dbReference type="Pfam" id="PF06791">
    <property type="entry name" value="TMP_2"/>
    <property type="match status" value="1"/>
</dbReference>
<evidence type="ECO:0000313" key="4">
    <source>
        <dbReference type="Proteomes" id="UP000245216"/>
    </source>
</evidence>
<dbReference type="InterPro" id="IPR006431">
    <property type="entry name" value="Phage_tape_meas_C"/>
</dbReference>
<dbReference type="Pfam" id="PF09718">
    <property type="entry name" value="Tape_meas_lam_C"/>
    <property type="match status" value="1"/>
</dbReference>
<feature type="domain" description="Bacteriophage tail tape measure N-terminal" evidence="1">
    <location>
        <begin position="106"/>
        <end position="308"/>
    </location>
</feature>
<name>A0A2U2BGC8_ALCFA</name>
<organism evidence="3 4">
    <name type="scientific">Alcaligenes faecalis</name>
    <dbReference type="NCBI Taxonomy" id="511"/>
    <lineage>
        <taxon>Bacteria</taxon>
        <taxon>Pseudomonadati</taxon>
        <taxon>Pseudomonadota</taxon>
        <taxon>Betaproteobacteria</taxon>
        <taxon>Burkholderiales</taxon>
        <taxon>Alcaligenaceae</taxon>
        <taxon>Alcaligenes</taxon>
    </lineage>
</organism>
<accession>A0A2U2BGC8</accession>
<dbReference type="Proteomes" id="UP000245216">
    <property type="component" value="Unassembled WGS sequence"/>
</dbReference>
<gene>
    <name evidence="3" type="ORF">DF183_14660</name>
</gene>
<dbReference type="RefSeq" id="WP_109089447.1">
    <property type="nucleotide sequence ID" value="NZ_QEXO01000004.1"/>
</dbReference>